<dbReference type="InterPro" id="IPR019775">
    <property type="entry name" value="WD40_repeat_CS"/>
</dbReference>
<dbReference type="Proteomes" id="UP000193685">
    <property type="component" value="Unassembled WGS sequence"/>
</dbReference>
<organism evidence="8 9">
    <name type="scientific">Protomyces lactucae-debilis</name>
    <dbReference type="NCBI Taxonomy" id="2754530"/>
    <lineage>
        <taxon>Eukaryota</taxon>
        <taxon>Fungi</taxon>
        <taxon>Dikarya</taxon>
        <taxon>Ascomycota</taxon>
        <taxon>Taphrinomycotina</taxon>
        <taxon>Taphrinomycetes</taxon>
        <taxon>Taphrinales</taxon>
        <taxon>Protomycetaceae</taxon>
        <taxon>Protomyces</taxon>
    </lineage>
</organism>
<dbReference type="OrthoDB" id="60955at2759"/>
<feature type="repeat" description="WD" evidence="6">
    <location>
        <begin position="97"/>
        <end position="139"/>
    </location>
</feature>
<keyword evidence="1 6" id="KW-0853">WD repeat</keyword>
<dbReference type="SMART" id="SM00320">
    <property type="entry name" value="WD40"/>
    <property type="match status" value="6"/>
</dbReference>
<protein>
    <submittedName>
        <fullName evidence="8">WD40-repeat-containing domain protein</fullName>
    </submittedName>
</protein>
<dbReference type="PROSITE" id="PS00678">
    <property type="entry name" value="WD_REPEATS_1"/>
    <property type="match status" value="2"/>
</dbReference>
<sequence>MIYEAEGPINAIDLCSDGTRAAVAGRELLKIVSLNPDGIREEVNLRDAQKVNLNYSSNDVKWGKDVTAKMLAIATTNGSIVIWHAEHESSRRMDRVINGHSRAVNRLSFNPGNGSWLLSASQDGSMKLWDLRDREHGTRFTLKGRAEAVRDVQFNASNALELAAVFDNGTLQKWDLRQPSMYERKLNAHQGLALAVDWHADGRHVATGGRDKVIKVWDIGSSNQRKPVASIHTLAPVSRVAWRPGDVRKSFDIASCSFSMENVVRLWNLRRPYLASRVFETHSAAATGIVWRDDNTLLTCSKDRHIHQHAVYTGAAPVDYLSHYSFSWNGNNDIARQKLVRSDTGPKFDADELAYEPVQSFATIEPEDDQVELFRYLAINYDISSHDPIASCLHNAQVAKRAQQDQIEKSWSLIKLALTQQQRRERHAQVQAKKNSTGSSHIHKDYLAATNYRNLGHFGSFESSTESVQSDAVSTGVMTPMARETEGSGATLKPLATSQPRSSLTPDQADDRPWALKQLATRLLSYYREFGDVQMCSTMTLVLQDKVATEEPLVDEWHYCYLELLQRQRLFVQAAKLIKTTSSAMVRAFAEGDTTIYLSCARCHKQAPLVRERNPSGEDSSVPAAAAEDSMWSCVRCSNTAVCIICQQVIRGHASWCHSCSHASHAACKAALDLDEDMAGYCVAPNCQCKCRGSKYIASVSS</sequence>
<evidence type="ECO:0000256" key="5">
    <source>
        <dbReference type="ARBA" id="ARBA00022833"/>
    </source>
</evidence>
<dbReference type="PANTHER" id="PTHR46200">
    <property type="entry name" value="GATOR COMPLEX PROTEIN WDR24"/>
    <property type="match status" value="1"/>
</dbReference>
<dbReference type="OMA" id="EPMWLIS"/>
<evidence type="ECO:0000313" key="8">
    <source>
        <dbReference type="EMBL" id="ORY80502.1"/>
    </source>
</evidence>
<dbReference type="InterPro" id="IPR015943">
    <property type="entry name" value="WD40/YVTN_repeat-like_dom_sf"/>
</dbReference>
<dbReference type="STRING" id="56484.A0A1Y2F996"/>
<dbReference type="EMBL" id="MCFI01000013">
    <property type="protein sequence ID" value="ORY80502.1"/>
    <property type="molecule type" value="Genomic_DNA"/>
</dbReference>
<evidence type="ECO:0000256" key="3">
    <source>
        <dbReference type="ARBA" id="ARBA00022737"/>
    </source>
</evidence>
<dbReference type="GO" id="GO:0005774">
    <property type="term" value="C:vacuolar membrane"/>
    <property type="evidence" value="ECO:0007669"/>
    <property type="project" value="TreeGrafter"/>
</dbReference>
<keyword evidence="3" id="KW-0677">Repeat</keyword>
<dbReference type="InterPro" id="IPR036322">
    <property type="entry name" value="WD40_repeat_dom_sf"/>
</dbReference>
<dbReference type="InterPro" id="IPR001680">
    <property type="entry name" value="WD40_rpt"/>
</dbReference>
<keyword evidence="9" id="KW-1185">Reference proteome</keyword>
<name>A0A1Y2F996_PROLT</name>
<dbReference type="Gene3D" id="2.130.10.10">
    <property type="entry name" value="YVTN repeat-like/Quinoprotein amine dehydrogenase"/>
    <property type="match status" value="1"/>
</dbReference>
<dbReference type="RefSeq" id="XP_040724390.1">
    <property type="nucleotide sequence ID" value="XM_040867904.1"/>
</dbReference>
<accession>A0A1Y2F996</accession>
<dbReference type="PROSITE" id="PS50294">
    <property type="entry name" value="WD_REPEATS_REGION"/>
    <property type="match status" value="2"/>
</dbReference>
<evidence type="ECO:0000256" key="2">
    <source>
        <dbReference type="ARBA" id="ARBA00022723"/>
    </source>
</evidence>
<reference evidence="8 9" key="1">
    <citation type="submission" date="2016-07" db="EMBL/GenBank/DDBJ databases">
        <title>Pervasive Adenine N6-methylation of Active Genes in Fungi.</title>
        <authorList>
            <consortium name="DOE Joint Genome Institute"/>
            <person name="Mondo S.J."/>
            <person name="Dannebaum R.O."/>
            <person name="Kuo R.C."/>
            <person name="Labutti K."/>
            <person name="Haridas S."/>
            <person name="Kuo A."/>
            <person name="Salamov A."/>
            <person name="Ahrendt S.R."/>
            <person name="Lipzen A."/>
            <person name="Sullivan W."/>
            <person name="Andreopoulos W.B."/>
            <person name="Clum A."/>
            <person name="Lindquist E."/>
            <person name="Daum C."/>
            <person name="Ramamoorthy G.K."/>
            <person name="Gryganskyi A."/>
            <person name="Culley D."/>
            <person name="Magnuson J.K."/>
            <person name="James T.Y."/>
            <person name="O'Malley M.A."/>
            <person name="Stajich J.E."/>
            <person name="Spatafora J.W."/>
            <person name="Visel A."/>
            <person name="Grigoriev I.V."/>
        </authorList>
    </citation>
    <scope>NUCLEOTIDE SEQUENCE [LARGE SCALE GENOMIC DNA]</scope>
    <source>
        <strain evidence="8 9">12-1054</strain>
    </source>
</reference>
<dbReference type="GO" id="GO:0016239">
    <property type="term" value="P:positive regulation of macroautophagy"/>
    <property type="evidence" value="ECO:0007669"/>
    <property type="project" value="TreeGrafter"/>
</dbReference>
<comment type="caution">
    <text evidence="8">The sequence shown here is derived from an EMBL/GenBank/DDBJ whole genome shotgun (WGS) entry which is preliminary data.</text>
</comment>
<dbReference type="Pfam" id="PF00400">
    <property type="entry name" value="WD40"/>
    <property type="match status" value="3"/>
</dbReference>
<dbReference type="GO" id="GO:0008270">
    <property type="term" value="F:zinc ion binding"/>
    <property type="evidence" value="ECO:0007669"/>
    <property type="project" value="UniProtKB-KW"/>
</dbReference>
<proteinExistence type="predicted"/>
<feature type="repeat" description="WD" evidence="6">
    <location>
        <begin position="186"/>
        <end position="227"/>
    </location>
</feature>
<dbReference type="GO" id="GO:0005829">
    <property type="term" value="C:cytosol"/>
    <property type="evidence" value="ECO:0007669"/>
    <property type="project" value="TreeGrafter"/>
</dbReference>
<dbReference type="PRINTS" id="PR00320">
    <property type="entry name" value="GPROTEINBRPT"/>
</dbReference>
<keyword evidence="5" id="KW-0862">Zinc</keyword>
<evidence type="ECO:0000256" key="4">
    <source>
        <dbReference type="ARBA" id="ARBA00022771"/>
    </source>
</evidence>
<feature type="compositionally biased region" description="Polar residues" evidence="7">
    <location>
        <begin position="496"/>
        <end position="506"/>
    </location>
</feature>
<dbReference type="GO" id="GO:0061700">
    <property type="term" value="C:GATOR2 complex"/>
    <property type="evidence" value="ECO:0007669"/>
    <property type="project" value="TreeGrafter"/>
</dbReference>
<dbReference type="InterPro" id="IPR037590">
    <property type="entry name" value="WDR24"/>
</dbReference>
<dbReference type="GO" id="GO:1904263">
    <property type="term" value="P:positive regulation of TORC1 signaling"/>
    <property type="evidence" value="ECO:0007669"/>
    <property type="project" value="TreeGrafter"/>
</dbReference>
<keyword evidence="4" id="KW-0863">Zinc-finger</keyword>
<evidence type="ECO:0000256" key="7">
    <source>
        <dbReference type="SAM" id="MobiDB-lite"/>
    </source>
</evidence>
<feature type="region of interest" description="Disordered" evidence="7">
    <location>
        <begin position="483"/>
        <end position="509"/>
    </location>
</feature>
<keyword evidence="2" id="KW-0479">Metal-binding</keyword>
<dbReference type="GeneID" id="63784503"/>
<dbReference type="PROSITE" id="PS50082">
    <property type="entry name" value="WD_REPEATS_2"/>
    <property type="match status" value="2"/>
</dbReference>
<gene>
    <name evidence="8" type="ORF">BCR37DRAFT_349154</name>
</gene>
<evidence type="ECO:0000256" key="1">
    <source>
        <dbReference type="ARBA" id="ARBA00022574"/>
    </source>
</evidence>
<evidence type="ECO:0000256" key="6">
    <source>
        <dbReference type="PROSITE-ProRule" id="PRU00221"/>
    </source>
</evidence>
<evidence type="ECO:0000313" key="9">
    <source>
        <dbReference type="Proteomes" id="UP000193685"/>
    </source>
</evidence>
<dbReference type="PANTHER" id="PTHR46200:SF1">
    <property type="entry name" value="GATOR COMPLEX PROTEIN WDR24"/>
    <property type="match status" value="1"/>
</dbReference>
<dbReference type="InterPro" id="IPR020472">
    <property type="entry name" value="WD40_PAC1"/>
</dbReference>
<dbReference type="AlphaFoldDB" id="A0A1Y2F996"/>
<dbReference type="SUPFAM" id="SSF50978">
    <property type="entry name" value="WD40 repeat-like"/>
    <property type="match status" value="1"/>
</dbReference>